<reference evidence="2 3" key="1">
    <citation type="submission" date="2019-02" db="EMBL/GenBank/DDBJ databases">
        <title>Genomic Encyclopedia of Type Strains, Phase IV (KMG-IV): sequencing the most valuable type-strain genomes for metagenomic binning, comparative biology and taxonomic classification.</title>
        <authorList>
            <person name="Goeker M."/>
        </authorList>
    </citation>
    <scope>NUCLEOTIDE SEQUENCE [LARGE SCALE GENOMIC DNA]</scope>
    <source>
        <strain evidence="2 3">DSM 17196</strain>
    </source>
</reference>
<dbReference type="OrthoDB" id="9799278at2"/>
<dbReference type="AlphaFoldDB" id="A0A4V2F7C1"/>
<sequence>MKKSKEVGVLTFHYSNNNFGALLQTFAILNTIKNIGFNVKIIDFKPTPINSVKQRLFDFIRFALGYNFTRFRREFIDIQMIEGNIHDLNNRFDTFIVGSDQVWRYRDEHNNLCRYFFDFVNDENKKISYAASFGLDKWHGRDEITGKIKELVKRFDNISIREASGVKICKDIFEVESELVLDSTLLLDKDSYENIIGSKYKNRECKNNLLSYMLLDDTNKNQTFFKSFAKRHNLKFRKLKGRKISNKYDFWLFNSVAKWLYLIKNSEFVVTDSFHCTVFSIIFNKKFIVLSNPNRGLTRIENLLALINRKDRLFYNLESIDEKVLRDDFDYVEIDKIIEKERKKSIGFLEVSLRGQK</sequence>
<gene>
    <name evidence="2" type="ORF">EV197_0508</name>
</gene>
<keyword evidence="3" id="KW-1185">Reference proteome</keyword>
<evidence type="ECO:0000313" key="2">
    <source>
        <dbReference type="EMBL" id="RZS99299.1"/>
    </source>
</evidence>
<dbReference type="EMBL" id="SGXE01000001">
    <property type="protein sequence ID" value="RZS99299.1"/>
    <property type="molecule type" value="Genomic_DNA"/>
</dbReference>
<dbReference type="InterPro" id="IPR007345">
    <property type="entry name" value="Polysacch_pyruvyl_Trfase"/>
</dbReference>
<dbReference type="Proteomes" id="UP000292262">
    <property type="component" value="Unassembled WGS sequence"/>
</dbReference>
<dbReference type="Pfam" id="PF04230">
    <property type="entry name" value="PS_pyruv_trans"/>
    <property type="match status" value="1"/>
</dbReference>
<comment type="caution">
    <text evidence="2">The sequence shown here is derived from an EMBL/GenBank/DDBJ whole genome shotgun (WGS) entry which is preliminary data.</text>
</comment>
<accession>A0A4V2F7C1</accession>
<dbReference type="RefSeq" id="WP_130285148.1">
    <property type="nucleotide sequence ID" value="NZ_SGXE01000001.1"/>
</dbReference>
<evidence type="ECO:0000313" key="3">
    <source>
        <dbReference type="Proteomes" id="UP000292262"/>
    </source>
</evidence>
<protein>
    <submittedName>
        <fullName evidence="2">Polysaccharide pyruvyl transferase</fullName>
    </submittedName>
</protein>
<keyword evidence="2" id="KW-0808">Transferase</keyword>
<proteinExistence type="predicted"/>
<name>A0A4V2F7C1_9FLAO</name>
<dbReference type="GO" id="GO:0016740">
    <property type="term" value="F:transferase activity"/>
    <property type="evidence" value="ECO:0007669"/>
    <property type="project" value="UniProtKB-KW"/>
</dbReference>
<organism evidence="2 3">
    <name type="scientific">Aquimarina brevivitae</name>
    <dbReference type="NCBI Taxonomy" id="323412"/>
    <lineage>
        <taxon>Bacteria</taxon>
        <taxon>Pseudomonadati</taxon>
        <taxon>Bacteroidota</taxon>
        <taxon>Flavobacteriia</taxon>
        <taxon>Flavobacteriales</taxon>
        <taxon>Flavobacteriaceae</taxon>
        <taxon>Aquimarina</taxon>
    </lineage>
</organism>
<feature type="domain" description="Polysaccharide pyruvyl transferase" evidence="1">
    <location>
        <begin position="18"/>
        <end position="292"/>
    </location>
</feature>
<evidence type="ECO:0000259" key="1">
    <source>
        <dbReference type="Pfam" id="PF04230"/>
    </source>
</evidence>